<dbReference type="InterPro" id="IPR006204">
    <property type="entry name" value="GHMP_kinase_N_dom"/>
</dbReference>
<keyword evidence="3" id="KW-0418">Kinase</keyword>
<dbReference type="PANTHER" id="PTHR32463">
    <property type="entry name" value="L-FUCOSE KINASE"/>
    <property type="match status" value="1"/>
</dbReference>
<keyword evidence="4" id="KW-0067">ATP-binding</keyword>
<dbReference type="SUPFAM" id="SSF54211">
    <property type="entry name" value="Ribosomal protein S5 domain 2-like"/>
    <property type="match status" value="1"/>
</dbReference>
<dbReference type="Gene3D" id="3.30.230.120">
    <property type="match status" value="1"/>
</dbReference>
<evidence type="ECO:0000259" key="5">
    <source>
        <dbReference type="Pfam" id="PF00288"/>
    </source>
</evidence>
<keyword evidence="2" id="KW-0547">Nucleotide-binding</keyword>
<dbReference type="SUPFAM" id="SSF55060">
    <property type="entry name" value="GHMP Kinase, C-terminal domain"/>
    <property type="match status" value="1"/>
</dbReference>
<reference evidence="7 8" key="1">
    <citation type="submission" date="2024-02" db="EMBL/GenBank/DDBJ databases">
        <authorList>
            <person name="Daric V."/>
            <person name="Darras S."/>
        </authorList>
    </citation>
    <scope>NUCLEOTIDE SEQUENCE [LARGE SCALE GENOMIC DNA]</scope>
</reference>
<evidence type="ECO:0000256" key="2">
    <source>
        <dbReference type="ARBA" id="ARBA00022741"/>
    </source>
</evidence>
<organism evidence="7 8">
    <name type="scientific">Clavelina lepadiformis</name>
    <name type="common">Light-bulb sea squirt</name>
    <name type="synonym">Ascidia lepadiformis</name>
    <dbReference type="NCBI Taxonomy" id="159417"/>
    <lineage>
        <taxon>Eukaryota</taxon>
        <taxon>Metazoa</taxon>
        <taxon>Chordata</taxon>
        <taxon>Tunicata</taxon>
        <taxon>Ascidiacea</taxon>
        <taxon>Aplousobranchia</taxon>
        <taxon>Clavelinidae</taxon>
        <taxon>Clavelina</taxon>
    </lineage>
</organism>
<dbReference type="InterPro" id="IPR011004">
    <property type="entry name" value="Trimer_LpxA-like_sf"/>
</dbReference>
<name>A0ABP0EYU4_CLALP</name>
<dbReference type="Pfam" id="PF07959">
    <property type="entry name" value="Fucose_pyrophosphorylase"/>
    <property type="match status" value="1"/>
</dbReference>
<dbReference type="EMBL" id="CAWYQH010000001">
    <property type="protein sequence ID" value="CAK8672641.1"/>
    <property type="molecule type" value="Genomic_DNA"/>
</dbReference>
<evidence type="ECO:0000256" key="4">
    <source>
        <dbReference type="ARBA" id="ARBA00022840"/>
    </source>
</evidence>
<proteinExistence type="predicted"/>
<dbReference type="InterPro" id="IPR036554">
    <property type="entry name" value="GHMP_kinase_C_sf"/>
</dbReference>
<feature type="domain" description="GHMP kinase N-terminal" evidence="5">
    <location>
        <begin position="852"/>
        <end position="929"/>
    </location>
</feature>
<comment type="caution">
    <text evidence="7">The sequence shown here is derived from an EMBL/GenBank/DDBJ whole genome shotgun (WGS) entry which is preliminary data.</text>
</comment>
<evidence type="ECO:0000313" key="7">
    <source>
        <dbReference type="EMBL" id="CAK8672641.1"/>
    </source>
</evidence>
<dbReference type="Pfam" id="PF00288">
    <property type="entry name" value="GHMP_kinases_N"/>
    <property type="match status" value="1"/>
</dbReference>
<evidence type="ECO:0000256" key="3">
    <source>
        <dbReference type="ARBA" id="ARBA00022777"/>
    </source>
</evidence>
<gene>
    <name evidence="7" type="ORF">CVLEPA_LOCUS2341</name>
</gene>
<dbReference type="InterPro" id="IPR020568">
    <property type="entry name" value="Ribosomal_Su5_D2-typ_SF"/>
</dbReference>
<accession>A0ABP0EYU4</accession>
<feature type="domain" description="GDP-fucose pyrophosphorylase" evidence="6">
    <location>
        <begin position="80"/>
        <end position="523"/>
    </location>
</feature>
<evidence type="ECO:0000313" key="8">
    <source>
        <dbReference type="Proteomes" id="UP001642483"/>
    </source>
</evidence>
<dbReference type="PRINTS" id="PR00960">
    <property type="entry name" value="LMBPPROTEIN"/>
</dbReference>
<evidence type="ECO:0000256" key="1">
    <source>
        <dbReference type="ARBA" id="ARBA00022679"/>
    </source>
</evidence>
<evidence type="ECO:0000259" key="6">
    <source>
        <dbReference type="Pfam" id="PF07959"/>
    </source>
</evidence>
<dbReference type="InterPro" id="IPR001174">
    <property type="entry name" value="HddA/FKP"/>
</dbReference>
<keyword evidence="1" id="KW-0808">Transferase</keyword>
<sequence length="1113" mass="122799">MAFCSEWTALVITCKTRQCAAAYQQQLELKQSRGLLSKDLIVFSIEDPQDDIGSGGATLNALLVATEHLSMKKGYTVVTSDVLSDAKILIIHMGRYFPYDPCGRSFVCLPLVPENGELEDLVTNFDCLFYTITKQLANGSPPGLWVCSSDMLFQMPDSSAAIDWSNINVDDGVLAIAVPESVEYALHHGVYKIDEDNCMKDLIFQGTQSQISACCVNGSSKVPLVTGIVFFSTYASEKLLTTHATPPLDGCTYLGSDRGIEPVCISLFFDLLLAMATGINKKEFVIGERSGAFGKSSSPLTTKQKQFMQHARSVLWKYFNGIKLKVKLVEEGVHSYLDMWSSPMEYCSLLRQKTPVLPGFKQSMTVHSHVDKQSLVGENVLLINSVVEKGAMIGNDTTLVHCHVTENVSVGSNCYCYGLNANACRNLTNGVPDKSSIVGIMVEFSGKSQERLFACTKIHDRLLDNMDFKDDSETCLSSRAKLLANAISSSKFLPYSYRNVMAKANKGKHNHTLFMARIFPIFHYQYRVNISHSLKLLDDDLSENTFQFWFDCAHSSYCEMVENVNHIAEFDHRLSLYFDVASRKLIDVLSANLDTSLLPFFKTFVLRGKHQLVFDLLDSVAIDAVDTRKLEGKRPDISARAFACIADVLGYMAWDKAGLRSGPSANKKWKEPLHLLECGNIKDGVLGLARVREKWLHNPDLLIRAARHYEGAEQILIRHAVKSVACFIKSASCSPLEDNIWYIAECPARIDLSGGWTDTPPLCYEFGGSVVNAALLIEGKRPIGARIRKIKNPVILLTLLGSNDLETTTVECSLLEHLMDYFLPQSPAALLKACIVLARLVNIDSMQTMEEQLMTKYGGGFELQTWSRLPQGSGLGTSSILAGAVLRVVFKLAGQSHDSKSIIYSVLLVEQLLTTGGGWQDQIGGLIGGVKIGRSAAQLPLSVTTEVLNFSDEFILKFSAHLKLIYTGKTRLARNLLQNVLRNWYTKRPDIVKNCCNLKSNAEACAEACKTGDLSKIGTHINMYWQQKKVMASGCEPELCARMMRALSPYALGQSLAGAGGGGFLYLLTKEPMTKQAVSLLLKGVEGAQDVVVYDVGIDRIGMTCYYLPTTST</sequence>
<keyword evidence="8" id="KW-1185">Reference proteome</keyword>
<dbReference type="PANTHER" id="PTHR32463:SF0">
    <property type="entry name" value="L-FUCOSE KINASE"/>
    <property type="match status" value="1"/>
</dbReference>
<dbReference type="InterPro" id="IPR012887">
    <property type="entry name" value="GDP_fucose_pyrophosphorylase"/>
</dbReference>
<dbReference type="Proteomes" id="UP001642483">
    <property type="component" value="Unassembled WGS sequence"/>
</dbReference>
<evidence type="ECO:0008006" key="9">
    <source>
        <dbReference type="Google" id="ProtNLM"/>
    </source>
</evidence>
<protein>
    <recommendedName>
        <fullName evidence="9">L-fucose kinase</fullName>
    </recommendedName>
</protein>
<dbReference type="SUPFAM" id="SSF51161">
    <property type="entry name" value="Trimeric LpxA-like enzymes"/>
    <property type="match status" value="1"/>
</dbReference>
<dbReference type="InterPro" id="IPR052203">
    <property type="entry name" value="GHMP_Kinase-Related"/>
</dbReference>